<comment type="subcellular location">
    <subcellularLocation>
        <location evidence="1">Endoplasmic reticulum</location>
    </subcellularLocation>
</comment>
<dbReference type="Proteomes" id="UP001566132">
    <property type="component" value="Unassembled WGS sequence"/>
</dbReference>
<gene>
    <name evidence="8" type="ORF">ABEB36_008445</name>
</gene>
<comment type="caution">
    <text evidence="5">Lacks conserved residue(s) required for the propagation of feature annotation.</text>
</comment>
<accession>A0ABD1EPT5</accession>
<dbReference type="InterPro" id="IPR045811">
    <property type="entry name" value="MTP_lip-bd"/>
</dbReference>
<dbReference type="Pfam" id="PF19444">
    <property type="entry name" value="MTP_lip_bd"/>
    <property type="match status" value="1"/>
</dbReference>
<feature type="domain" description="Vitellogenin" evidence="7">
    <location>
        <begin position="44"/>
        <end position="657"/>
    </location>
</feature>
<evidence type="ECO:0000256" key="2">
    <source>
        <dbReference type="ARBA" id="ARBA00022448"/>
    </source>
</evidence>
<dbReference type="EMBL" id="JBDJPC010000006">
    <property type="protein sequence ID" value="KAL1497490.1"/>
    <property type="molecule type" value="Genomic_DNA"/>
</dbReference>
<evidence type="ECO:0000256" key="4">
    <source>
        <dbReference type="ARBA" id="ARBA00022824"/>
    </source>
</evidence>
<dbReference type="SUPFAM" id="SSF48431">
    <property type="entry name" value="Lipovitellin-phosvitin complex, superhelical domain"/>
    <property type="match status" value="1"/>
</dbReference>
<feature type="transmembrane region" description="Helical" evidence="6">
    <location>
        <begin position="12"/>
        <end position="31"/>
    </location>
</feature>
<keyword evidence="6" id="KW-1133">Transmembrane helix</keyword>
<sequence length="883" mass="100425">MSNLQLVKKDFYTKCSIMLLVFLCCGFFVIASSKYPCDDKDIVFLPTKQVGYRWTSSVYFNELHEDNISNVGFSLQGKLLVSHVWGNEENDILKLELKEIEIEKGPQEGALKTVKNVDANNEPFFIVVNTKSILRLFIAKNENNLRNIKKGVSNLFQTGTSEHYYLENSSETCKVSYTCEDFIRKKEIQQCTDEDLNTANVYDPILGVKILSNRLIEYSFTNNDHVNFVQGILHQENHRVLNEAREELVALIKVEQTLKYEDTQDSVPLNVNNLEDAIKQLHNEDFEEESLSIKANHFENRGKNDFRDKVAALRHDLTDKHLGKLQSAKAFLSLIDLARSSATSEISKVLTSKKNNKILPQLYDILGYAQTKNSHLAVMKHLHLDNEDHKDLMERYLWALSFSTQPNKEVFEDLLDKLKKYINLIPQVKTTLLLTLSSMANKIASSKNTDQFKISKTMEETLINGFDYAKNDDRLVYLRSFINLKSPTALTKLQDIIRNGTIKEEVLAWRAINSIDKSYWTKEILQQARKTLFQLDRKHDSSARTLASNILLQAGLNSNILEDLLEFVACPGSDFEVKQYVWQNLKMLADISEIFNAKLKTTIKNNKKLNNYSGLSPRGLSTALTRTVFSGSLNASLVSIQEISVGIVKRGVVDLILNKADFSKQIFTLGIFSSGLSSFTSSNDEDSQDEIAAAGMELTILDTQIRPFVFFEGQGELMGHVWSGTASEITPAFQVITLIQDYKKSLRLGNGFIIEVDIKTVVSFDLSGQITISIWNRNAQSLIKKSVGWISSGSLRLLNDLDWDSDFVFEESLEPELTLNIDADFSNNVKLCMRLSQQTSTYRRRLTGKRYQTEKIGDRNKEIPGFTYALNRKNSEMCNSMFP</sequence>
<evidence type="ECO:0000313" key="9">
    <source>
        <dbReference type="Proteomes" id="UP001566132"/>
    </source>
</evidence>
<dbReference type="GO" id="GO:0005319">
    <property type="term" value="F:lipid transporter activity"/>
    <property type="evidence" value="ECO:0007669"/>
    <property type="project" value="UniProtKB-ARBA"/>
</dbReference>
<reference evidence="8 9" key="1">
    <citation type="submission" date="2024-05" db="EMBL/GenBank/DDBJ databases">
        <title>Genetic variation in Jamaican populations of the coffee berry borer (Hypothenemus hampei).</title>
        <authorList>
            <person name="Errbii M."/>
            <person name="Myrie A."/>
        </authorList>
    </citation>
    <scope>NUCLEOTIDE SEQUENCE [LARGE SCALE GENOMIC DNA]</scope>
    <source>
        <strain evidence="8">JA-Hopewell-2020-01-JO</strain>
        <tissue evidence="8">Whole body</tissue>
    </source>
</reference>
<name>A0ABD1EPT5_HYPHA</name>
<keyword evidence="3" id="KW-0732">Signal</keyword>
<dbReference type="InterPro" id="IPR011030">
    <property type="entry name" value="Lipovitellin_superhlx_dom"/>
</dbReference>
<dbReference type="PROSITE" id="PS51211">
    <property type="entry name" value="VITELLOGENIN"/>
    <property type="match status" value="1"/>
</dbReference>
<dbReference type="InterPro" id="IPR039988">
    <property type="entry name" value="MTTP"/>
</dbReference>
<proteinExistence type="predicted"/>
<evidence type="ECO:0000256" key="6">
    <source>
        <dbReference type="SAM" id="Phobius"/>
    </source>
</evidence>
<protein>
    <recommendedName>
        <fullName evidence="7">Vitellogenin domain-containing protein</fullName>
    </recommendedName>
</protein>
<dbReference type="InterPro" id="IPR001747">
    <property type="entry name" value="Vitellogenin_N"/>
</dbReference>
<dbReference type="Gene3D" id="1.25.10.20">
    <property type="entry name" value="Vitellinogen, superhelical"/>
    <property type="match status" value="1"/>
</dbReference>
<keyword evidence="6" id="KW-0812">Transmembrane</keyword>
<evidence type="ECO:0000256" key="5">
    <source>
        <dbReference type="PROSITE-ProRule" id="PRU00557"/>
    </source>
</evidence>
<dbReference type="Gene3D" id="2.30.230.10">
    <property type="entry name" value="Lipovitellin, beta-sheet shell regions, chain A"/>
    <property type="match status" value="1"/>
</dbReference>
<dbReference type="SUPFAM" id="SSF56968">
    <property type="entry name" value="Lipovitellin-phosvitin complex, beta-sheet shell regions"/>
    <property type="match status" value="1"/>
</dbReference>
<keyword evidence="4" id="KW-0256">Endoplasmic reticulum</keyword>
<dbReference type="SMART" id="SM00638">
    <property type="entry name" value="LPD_N"/>
    <property type="match status" value="1"/>
</dbReference>
<keyword evidence="2" id="KW-0813">Transport</keyword>
<comment type="caution">
    <text evidence="8">The sequence shown here is derived from an EMBL/GenBank/DDBJ whole genome shotgun (WGS) entry which is preliminary data.</text>
</comment>
<evidence type="ECO:0000259" key="7">
    <source>
        <dbReference type="PROSITE" id="PS51211"/>
    </source>
</evidence>
<dbReference type="GO" id="GO:0005783">
    <property type="term" value="C:endoplasmic reticulum"/>
    <property type="evidence" value="ECO:0007669"/>
    <property type="project" value="UniProtKB-SubCell"/>
</dbReference>
<dbReference type="Pfam" id="PF01347">
    <property type="entry name" value="Vitellogenin_N"/>
    <property type="match status" value="1"/>
</dbReference>
<dbReference type="InterPro" id="IPR015816">
    <property type="entry name" value="Vitellinogen_b-sht_N"/>
</dbReference>
<dbReference type="InterPro" id="IPR015819">
    <property type="entry name" value="Lipid_transp_b-sht_shell"/>
</dbReference>
<dbReference type="PANTHER" id="PTHR13024:SF0">
    <property type="entry name" value="MICROSOMAL TRIACYLGLYCEROL TRANSFER PROTEIN"/>
    <property type="match status" value="1"/>
</dbReference>
<organism evidence="8 9">
    <name type="scientific">Hypothenemus hampei</name>
    <name type="common">Coffee berry borer</name>
    <dbReference type="NCBI Taxonomy" id="57062"/>
    <lineage>
        <taxon>Eukaryota</taxon>
        <taxon>Metazoa</taxon>
        <taxon>Ecdysozoa</taxon>
        <taxon>Arthropoda</taxon>
        <taxon>Hexapoda</taxon>
        <taxon>Insecta</taxon>
        <taxon>Pterygota</taxon>
        <taxon>Neoptera</taxon>
        <taxon>Endopterygota</taxon>
        <taxon>Coleoptera</taxon>
        <taxon>Polyphaga</taxon>
        <taxon>Cucujiformia</taxon>
        <taxon>Curculionidae</taxon>
        <taxon>Scolytinae</taxon>
        <taxon>Hypothenemus</taxon>
    </lineage>
</organism>
<evidence type="ECO:0000256" key="1">
    <source>
        <dbReference type="ARBA" id="ARBA00004240"/>
    </source>
</evidence>
<dbReference type="PANTHER" id="PTHR13024">
    <property type="entry name" value="MICROSOMAL TRIGLYCERIDE TRANSFER PROTEIN, LARGE SUBUNIT"/>
    <property type="match status" value="1"/>
</dbReference>
<keyword evidence="9" id="KW-1185">Reference proteome</keyword>
<dbReference type="AlphaFoldDB" id="A0ABD1EPT5"/>
<evidence type="ECO:0000256" key="3">
    <source>
        <dbReference type="ARBA" id="ARBA00022729"/>
    </source>
</evidence>
<evidence type="ECO:0000313" key="8">
    <source>
        <dbReference type="EMBL" id="KAL1497490.1"/>
    </source>
</evidence>
<keyword evidence="6" id="KW-0472">Membrane</keyword>